<reference evidence="4 5" key="1">
    <citation type="submission" date="2016-09" db="EMBL/GenBank/DDBJ databases">
        <title>Acidihalobacter prosperus V6 (DSM14174).</title>
        <authorList>
            <person name="Khaleque H.N."/>
            <person name="Ramsay J.P."/>
            <person name="Murphy R.J.T."/>
            <person name="Kaksonen A.H."/>
            <person name="Boxall N.J."/>
            <person name="Watkin E.L.J."/>
        </authorList>
    </citation>
    <scope>NUCLEOTIDE SEQUENCE [LARGE SCALE GENOMIC DNA]</scope>
    <source>
        <strain evidence="4 5">V6</strain>
    </source>
</reference>
<evidence type="ECO:0000259" key="1">
    <source>
        <dbReference type="Pfam" id="PF13340"/>
    </source>
</evidence>
<dbReference type="AlphaFoldDB" id="A0A1D8K7V9"/>
<dbReference type="Pfam" id="PF13340">
    <property type="entry name" value="DUF4096"/>
    <property type="match status" value="1"/>
</dbReference>
<name>A0A1D8K7V9_9GAMM</name>
<dbReference type="EMBL" id="CP017448">
    <property type="protein sequence ID" value="AOV17022.1"/>
    <property type="molecule type" value="Genomic_DNA"/>
</dbReference>
<dbReference type="EMBL" id="CP017448">
    <property type="protein sequence ID" value="AOV16680.1"/>
    <property type="molecule type" value="Genomic_DNA"/>
</dbReference>
<proteinExistence type="predicted"/>
<dbReference type="PANTHER" id="PTHR46637">
    <property type="entry name" value="TIS1421-TRANSPOSASE PROTEIN A"/>
    <property type="match status" value="1"/>
</dbReference>
<evidence type="ECO:0000313" key="3">
    <source>
        <dbReference type="EMBL" id="AOV16680.1"/>
    </source>
</evidence>
<dbReference type="InterPro" id="IPR052909">
    <property type="entry name" value="Transposase_6_like"/>
</dbReference>
<dbReference type="KEGG" id="aaeo:BJI67_06030"/>
<dbReference type="Proteomes" id="UP000095342">
    <property type="component" value="Chromosome"/>
</dbReference>
<evidence type="ECO:0000313" key="4">
    <source>
        <dbReference type="EMBL" id="AOV17022.1"/>
    </source>
</evidence>
<accession>A0A1D8K7V9</accession>
<keyword evidence="5" id="KW-1185">Reference proteome</keyword>
<dbReference type="KEGG" id="aaeo:BJI67_08090"/>
<protein>
    <submittedName>
        <fullName evidence="4">Transposase</fullName>
    </submittedName>
</protein>
<sequence length="135" mass="15251">MEITLQQYKIIEPLLPLPRGNIKISNLQVLNAILYVAEHGCKWRGLPVRFGRWHSIYMRANRWAKQGVLDRVFLALQENDVINIQVDHVSLDSTAVKVHPDGTGALKKTVLNLSANPAPDGQPRFIWSPPEPIEP</sequence>
<dbReference type="KEGG" id="aaeo:BJI67_03145"/>
<dbReference type="PANTHER" id="PTHR46637:SF1">
    <property type="entry name" value="BLL5188 PROTEIN"/>
    <property type="match status" value="1"/>
</dbReference>
<organism evidence="4 5">
    <name type="scientific">Acidihalobacter aeolianus</name>
    <dbReference type="NCBI Taxonomy" id="2792603"/>
    <lineage>
        <taxon>Bacteria</taxon>
        <taxon>Pseudomonadati</taxon>
        <taxon>Pseudomonadota</taxon>
        <taxon>Gammaproteobacteria</taxon>
        <taxon>Chromatiales</taxon>
        <taxon>Ectothiorhodospiraceae</taxon>
        <taxon>Acidihalobacter</taxon>
    </lineage>
</organism>
<gene>
    <name evidence="2" type="ORF">BJI67_03145</name>
    <name evidence="3" type="ORF">BJI67_06030</name>
    <name evidence="4" type="ORF">BJI67_08090</name>
</gene>
<dbReference type="EMBL" id="CP017448">
    <property type="protein sequence ID" value="AOV16197.1"/>
    <property type="molecule type" value="Genomic_DNA"/>
</dbReference>
<evidence type="ECO:0000313" key="2">
    <source>
        <dbReference type="EMBL" id="AOV16197.1"/>
    </source>
</evidence>
<feature type="domain" description="Insertion element IS402-like" evidence="1">
    <location>
        <begin position="5"/>
        <end position="73"/>
    </location>
</feature>
<evidence type="ECO:0000313" key="5">
    <source>
        <dbReference type="Proteomes" id="UP000095342"/>
    </source>
</evidence>
<dbReference type="InterPro" id="IPR025161">
    <property type="entry name" value="IS402-like_dom"/>
</dbReference>